<evidence type="ECO:0000313" key="17">
    <source>
        <dbReference type="Proteomes" id="UP000189177"/>
    </source>
</evidence>
<dbReference type="GO" id="GO:0006260">
    <property type="term" value="P:DNA replication"/>
    <property type="evidence" value="ECO:0007669"/>
    <property type="project" value="UniProtKB-UniRule"/>
</dbReference>
<evidence type="ECO:0000259" key="15">
    <source>
        <dbReference type="PROSITE" id="PS51217"/>
    </source>
</evidence>
<feature type="domain" description="UvrD-like helicase ATP-binding" evidence="14">
    <location>
        <begin position="20"/>
        <end position="302"/>
    </location>
</feature>
<dbReference type="GO" id="GO:0005829">
    <property type="term" value="C:cytosol"/>
    <property type="evidence" value="ECO:0007669"/>
    <property type="project" value="TreeGrafter"/>
</dbReference>
<dbReference type="PROSITE" id="PS51198">
    <property type="entry name" value="UVRD_HELICASE_ATP_BIND"/>
    <property type="match status" value="1"/>
</dbReference>
<dbReference type="STRING" id="252474.B1A74_13360"/>
<feature type="binding site" evidence="12">
    <location>
        <begin position="41"/>
        <end position="48"/>
    </location>
    <ligand>
        <name>ATP</name>
        <dbReference type="ChEBI" id="CHEBI:30616"/>
    </ligand>
</feature>
<evidence type="ECO:0000256" key="8">
    <source>
        <dbReference type="ARBA" id="ARBA00023235"/>
    </source>
</evidence>
<protein>
    <recommendedName>
        <fullName evidence="11">ATP-dependent DNA helicase Rep</fullName>
        <ecNumber evidence="11">5.6.2.4</ecNumber>
    </recommendedName>
    <alternativeName>
        <fullName evidence="11">DNA 3'-5' helicase Rep</fullName>
    </alternativeName>
</protein>
<dbReference type="Gene3D" id="3.40.50.300">
    <property type="entry name" value="P-loop containing nucleotide triphosphate hydrolases"/>
    <property type="match status" value="2"/>
</dbReference>
<keyword evidence="4 11" id="KW-0378">Hydrolase</keyword>
<dbReference type="GO" id="GO:0016887">
    <property type="term" value="F:ATP hydrolysis activity"/>
    <property type="evidence" value="ECO:0007669"/>
    <property type="project" value="RHEA"/>
</dbReference>
<sequence length="703" mass="79200">MTRGVVYAPASRGSDPPVSEQLNPQQHAAVSTTDRPLLVLAGAGSGKTRVITEKIAHLVEKRGLGARQIVAITFTNKAAREMRERVQGRLSREQSRGLGVSTFHTFGLQFLRRELAATGLRPGFSILDPGDCRQLLREITHRDDTAAEVDDLIGHISRWKNDLLTPDEALAEASQAGDEAPGALLAANLYPRYEQALRAYNAVDFDDLIKRPVDCLRADADLRNRWQDRIRHLLVDEYQDTNSAQYQLVRLLVGVSDGLTVVGDDDQSIYAWRGARPENLARLQQDFPRLEVVKLEQNYRSTNRILATANALIANNPHVFEKRLWSALGEGEKVEVIDCADSDAEAARVVSELMRRRFRLNAGWGDFAILYRSNHQSRVFEKLLREQGIPYRLSGGQSFFEKAEIKDLVAYLRLLANPDDNTAFLRVVNVPRREIGPATLEKLGQYANQRGVSLLQAARGAGLAEYMDERARARLERFVDWVDGFRARAAEEAPDALLRALVEDIDYESWLLDNSANPRAATRRMEQVREFIDWVARLAGSRAPEAEYGDETADDESGMELADIVNRISLMDILDRNRDAQDDTEAVQLLTLHTAKGLEFPHVCLVGFEEELLPHRVSLEDDAIEEERRLAYVGLTRAQQTLLITYARSRKRYGETLDCEPSRFLDELPEEHLDWPDAKPPDPETQQLTARAHLAGLKAMLEK</sequence>
<evidence type="ECO:0000256" key="2">
    <source>
        <dbReference type="ARBA" id="ARBA00022705"/>
    </source>
</evidence>
<dbReference type="Gene3D" id="1.10.10.160">
    <property type="match status" value="1"/>
</dbReference>
<evidence type="ECO:0000256" key="5">
    <source>
        <dbReference type="ARBA" id="ARBA00022806"/>
    </source>
</evidence>
<dbReference type="GO" id="GO:0000725">
    <property type="term" value="P:recombinational repair"/>
    <property type="evidence" value="ECO:0007669"/>
    <property type="project" value="TreeGrafter"/>
</dbReference>
<proteinExistence type="inferred from homology"/>
<dbReference type="Pfam" id="PF00580">
    <property type="entry name" value="UvrD-helicase"/>
    <property type="match status" value="1"/>
</dbReference>
<dbReference type="InterPro" id="IPR014016">
    <property type="entry name" value="UvrD-like_ATP-bd"/>
</dbReference>
<dbReference type="EMBL" id="MUZR01000071">
    <property type="protein sequence ID" value="OOC08958.1"/>
    <property type="molecule type" value="Genomic_DNA"/>
</dbReference>
<feature type="region of interest" description="Disordered" evidence="13">
    <location>
        <begin position="1"/>
        <end position="22"/>
    </location>
</feature>
<name>A0A1V2ZV11_9GAMM</name>
<dbReference type="AlphaFoldDB" id="A0A1V2ZV11"/>
<comment type="caution">
    <text evidence="16">The sequence shown here is derived from an EMBL/GenBank/DDBJ whole genome shotgun (WGS) entry which is preliminary data.</text>
</comment>
<dbReference type="CDD" id="cd17932">
    <property type="entry name" value="DEXQc_UvrD"/>
    <property type="match status" value="1"/>
</dbReference>
<evidence type="ECO:0000256" key="11">
    <source>
        <dbReference type="HAMAP-Rule" id="MF_01920"/>
    </source>
</evidence>
<dbReference type="PANTHER" id="PTHR11070:SF64">
    <property type="entry name" value="ATP-DEPENDENT DNA HELICASE REP"/>
    <property type="match status" value="1"/>
</dbReference>
<dbReference type="GO" id="GO:0043138">
    <property type="term" value="F:3'-5' DNA helicase activity"/>
    <property type="evidence" value="ECO:0007669"/>
    <property type="project" value="UniProtKB-UniRule"/>
</dbReference>
<keyword evidence="3 11" id="KW-0547">Nucleotide-binding</keyword>
<evidence type="ECO:0000256" key="12">
    <source>
        <dbReference type="PROSITE-ProRule" id="PRU00560"/>
    </source>
</evidence>
<dbReference type="PROSITE" id="PS51217">
    <property type="entry name" value="UVRD_HELICASE_CTER"/>
    <property type="match status" value="1"/>
</dbReference>
<keyword evidence="8 11" id="KW-0413">Isomerase</keyword>
<dbReference type="Proteomes" id="UP000189177">
    <property type="component" value="Unassembled WGS sequence"/>
</dbReference>
<evidence type="ECO:0000256" key="9">
    <source>
        <dbReference type="ARBA" id="ARBA00034617"/>
    </source>
</evidence>
<evidence type="ECO:0000256" key="4">
    <source>
        <dbReference type="ARBA" id="ARBA00022801"/>
    </source>
</evidence>
<accession>A0A1V2ZV11</accession>
<evidence type="ECO:0000256" key="6">
    <source>
        <dbReference type="ARBA" id="ARBA00022840"/>
    </source>
</evidence>
<keyword evidence="5 11" id="KW-0347">Helicase</keyword>
<comment type="similarity">
    <text evidence="1 11">Belongs to the helicase family. UvrD subfamily.</text>
</comment>
<comment type="function">
    <text evidence="11">Rep helicase is a single-stranded DNA-dependent ATPase involved in DNA replication; it can initiate unwinding at a nick in the DNA. It binds to the single-stranded DNA and acts in a progressive fashion along the DNA in the 3' to 5' direction.</text>
</comment>
<dbReference type="InterPro" id="IPR014017">
    <property type="entry name" value="DNA_helicase_UvrD-like_C"/>
</dbReference>
<evidence type="ECO:0000256" key="7">
    <source>
        <dbReference type="ARBA" id="ARBA00023125"/>
    </source>
</evidence>
<keyword evidence="7 11" id="KW-0238">DNA-binding</keyword>
<evidence type="ECO:0000256" key="10">
    <source>
        <dbReference type="ARBA" id="ARBA00048988"/>
    </source>
</evidence>
<comment type="subunit">
    <text evidence="11">Homodimer.</text>
</comment>
<dbReference type="PANTHER" id="PTHR11070">
    <property type="entry name" value="UVRD / RECB / PCRA DNA HELICASE FAMILY MEMBER"/>
    <property type="match status" value="1"/>
</dbReference>
<dbReference type="InterPro" id="IPR005752">
    <property type="entry name" value="Helicase_Rep"/>
</dbReference>
<keyword evidence="17" id="KW-1185">Reference proteome</keyword>
<feature type="domain" description="UvrD-like helicase C-terminal" evidence="15">
    <location>
        <begin position="303"/>
        <end position="597"/>
    </location>
</feature>
<dbReference type="GO" id="GO:0003697">
    <property type="term" value="F:single-stranded DNA binding"/>
    <property type="evidence" value="ECO:0007669"/>
    <property type="project" value="UniProtKB-UniRule"/>
</dbReference>
<dbReference type="HAMAP" id="MF_01920">
    <property type="entry name" value="Helicase_Rep"/>
    <property type="match status" value="1"/>
</dbReference>
<feature type="binding site" evidence="11">
    <location>
        <position position="300"/>
    </location>
    <ligand>
        <name>ATP</name>
        <dbReference type="ChEBI" id="CHEBI:30616"/>
    </ligand>
</feature>
<keyword evidence="2 11" id="KW-0235">DNA replication</keyword>
<dbReference type="Pfam" id="PF13361">
    <property type="entry name" value="UvrD_C"/>
    <property type="match status" value="1"/>
</dbReference>
<comment type="catalytic activity">
    <reaction evidence="10 11">
        <text>ATP + H2O = ADP + phosphate + H(+)</text>
        <dbReference type="Rhea" id="RHEA:13065"/>
        <dbReference type="ChEBI" id="CHEBI:15377"/>
        <dbReference type="ChEBI" id="CHEBI:15378"/>
        <dbReference type="ChEBI" id="CHEBI:30616"/>
        <dbReference type="ChEBI" id="CHEBI:43474"/>
        <dbReference type="ChEBI" id="CHEBI:456216"/>
        <dbReference type="EC" id="5.6.2.4"/>
    </reaction>
</comment>
<dbReference type="Gene3D" id="1.10.486.10">
    <property type="entry name" value="PCRA, domain 4"/>
    <property type="match status" value="1"/>
</dbReference>
<dbReference type="InterPro" id="IPR027417">
    <property type="entry name" value="P-loop_NTPase"/>
</dbReference>
<reference evidence="16 17" key="1">
    <citation type="submission" date="2017-02" db="EMBL/GenBank/DDBJ databases">
        <title>Genomic diversity within the haloalkaliphilic genus Thioalkalivibrio.</title>
        <authorList>
            <person name="Ahn A.-C."/>
            <person name="Meier-Kolthoff J."/>
            <person name="Overmars L."/>
            <person name="Richter M."/>
            <person name="Woyke T."/>
            <person name="Sorokin D.Y."/>
            <person name="Muyzer G."/>
        </authorList>
    </citation>
    <scope>NUCLEOTIDE SEQUENCE [LARGE SCALE GENOMIC DNA]</scope>
    <source>
        <strain evidence="16 17">HL17</strain>
    </source>
</reference>
<evidence type="ECO:0000259" key="14">
    <source>
        <dbReference type="PROSITE" id="PS51198"/>
    </source>
</evidence>
<keyword evidence="6 11" id="KW-0067">ATP-binding</keyword>
<evidence type="ECO:0000256" key="3">
    <source>
        <dbReference type="ARBA" id="ARBA00022741"/>
    </source>
</evidence>
<dbReference type="EC" id="5.6.2.4" evidence="11"/>
<evidence type="ECO:0000313" key="16">
    <source>
        <dbReference type="EMBL" id="OOC08958.1"/>
    </source>
</evidence>
<dbReference type="InterPro" id="IPR000212">
    <property type="entry name" value="DNA_helicase_UvrD/REP"/>
</dbReference>
<evidence type="ECO:0000256" key="1">
    <source>
        <dbReference type="ARBA" id="ARBA00009922"/>
    </source>
</evidence>
<dbReference type="InterPro" id="IPR013986">
    <property type="entry name" value="DExx_box_DNA_helicase_dom_sf"/>
</dbReference>
<dbReference type="GO" id="GO:0005524">
    <property type="term" value="F:ATP binding"/>
    <property type="evidence" value="ECO:0007669"/>
    <property type="project" value="UniProtKB-UniRule"/>
</dbReference>
<evidence type="ECO:0000256" key="13">
    <source>
        <dbReference type="SAM" id="MobiDB-lite"/>
    </source>
</evidence>
<dbReference type="SUPFAM" id="SSF52540">
    <property type="entry name" value="P-loop containing nucleoside triphosphate hydrolases"/>
    <property type="match status" value="1"/>
</dbReference>
<gene>
    <name evidence="11" type="primary">rep</name>
    <name evidence="16" type="ORF">B1A74_13360</name>
</gene>
<comment type="catalytic activity">
    <reaction evidence="9 11">
        <text>Couples ATP hydrolysis with the unwinding of duplex DNA by translocating in the 3'-5' direction.</text>
        <dbReference type="EC" id="5.6.2.4"/>
    </reaction>
</comment>
<organism evidence="16 17">
    <name type="scientific">Thioalkalivibrio halophilus</name>
    <dbReference type="NCBI Taxonomy" id="252474"/>
    <lineage>
        <taxon>Bacteria</taxon>
        <taxon>Pseudomonadati</taxon>
        <taxon>Pseudomonadota</taxon>
        <taxon>Gammaproteobacteria</taxon>
        <taxon>Chromatiales</taxon>
        <taxon>Ectothiorhodospiraceae</taxon>
        <taxon>Thioalkalivibrio</taxon>
    </lineage>
</organism>